<dbReference type="AlphaFoldDB" id="A0A0N4VNY9"/>
<dbReference type="WBParaSite" id="EVEC_0001271201-mRNA-1">
    <property type="protein sequence ID" value="EVEC_0001271201-mRNA-1"/>
    <property type="gene ID" value="EVEC_0001271201"/>
</dbReference>
<reference evidence="4" key="1">
    <citation type="submission" date="2017-02" db="UniProtKB">
        <authorList>
            <consortium name="WormBaseParasite"/>
        </authorList>
    </citation>
    <scope>IDENTIFICATION</scope>
</reference>
<feature type="transmembrane region" description="Helical" evidence="1">
    <location>
        <begin position="12"/>
        <end position="30"/>
    </location>
</feature>
<proteinExistence type="predicted"/>
<dbReference type="EMBL" id="UXUI01012905">
    <property type="protein sequence ID" value="VDD97134.1"/>
    <property type="molecule type" value="Genomic_DNA"/>
</dbReference>
<dbReference type="Proteomes" id="UP000274131">
    <property type="component" value="Unassembled WGS sequence"/>
</dbReference>
<protein>
    <submittedName>
        <fullName evidence="4">Secreted protein</fullName>
    </submittedName>
</protein>
<feature type="transmembrane region" description="Helical" evidence="1">
    <location>
        <begin position="113"/>
        <end position="131"/>
    </location>
</feature>
<accession>A0A0N4VNY9</accession>
<keyword evidence="1" id="KW-0472">Membrane</keyword>
<organism evidence="4">
    <name type="scientific">Enterobius vermicularis</name>
    <name type="common">Human pinworm</name>
    <dbReference type="NCBI Taxonomy" id="51028"/>
    <lineage>
        <taxon>Eukaryota</taxon>
        <taxon>Metazoa</taxon>
        <taxon>Ecdysozoa</taxon>
        <taxon>Nematoda</taxon>
        <taxon>Chromadorea</taxon>
        <taxon>Rhabditida</taxon>
        <taxon>Spirurina</taxon>
        <taxon>Oxyuridomorpha</taxon>
        <taxon>Oxyuroidea</taxon>
        <taxon>Oxyuridae</taxon>
        <taxon>Enterobius</taxon>
    </lineage>
</organism>
<keyword evidence="3" id="KW-1185">Reference proteome</keyword>
<evidence type="ECO:0000313" key="3">
    <source>
        <dbReference type="Proteomes" id="UP000274131"/>
    </source>
</evidence>
<gene>
    <name evidence="2" type="ORF">EVEC_LOCUS11885</name>
</gene>
<keyword evidence="1" id="KW-1133">Transmembrane helix</keyword>
<keyword evidence="1" id="KW-0812">Transmembrane</keyword>
<evidence type="ECO:0000313" key="4">
    <source>
        <dbReference type="WBParaSite" id="EVEC_0001271201-mRNA-1"/>
    </source>
</evidence>
<sequence>MINLLLRTPTLLALPAFILLFAGLMFGLNIDCRIYTQVGDTLLTTSIMRDSCTLSKHEPLHDDYGDDGDEDDHDDDHDHHDHVDDDFGDGNDDDVVIIIIIITRTVRFTGKKVFIYFIYLFIYFYIFHFFFGNFMTI</sequence>
<evidence type="ECO:0000256" key="1">
    <source>
        <dbReference type="SAM" id="Phobius"/>
    </source>
</evidence>
<reference evidence="2 3" key="2">
    <citation type="submission" date="2018-10" db="EMBL/GenBank/DDBJ databases">
        <authorList>
            <consortium name="Pathogen Informatics"/>
        </authorList>
    </citation>
    <scope>NUCLEOTIDE SEQUENCE [LARGE SCALE GENOMIC DNA]</scope>
</reference>
<name>A0A0N4VNY9_ENTVE</name>
<evidence type="ECO:0000313" key="2">
    <source>
        <dbReference type="EMBL" id="VDD97134.1"/>
    </source>
</evidence>